<proteinExistence type="inferred from homology"/>
<reference evidence="3 4" key="1">
    <citation type="submission" date="2015-08" db="EMBL/GenBank/DDBJ databases">
        <title>Ancestral chromatin configuration constrains chromatin evolution on differentiating sex chromosomes in Drosophila.</title>
        <authorList>
            <person name="Zhou Q."/>
            <person name="Bachtrog D."/>
        </authorList>
    </citation>
    <scope>NUCLEOTIDE SEQUENCE [LARGE SCALE GENOMIC DNA]</scope>
    <source>
        <tissue evidence="3">Whole larvae</tissue>
    </source>
</reference>
<comment type="similarity">
    <text evidence="1">Belongs to the LTO1 family.</text>
</comment>
<accession>A0A0M3QV56</accession>
<dbReference type="OrthoDB" id="48036at2759"/>
<name>A0A0M3QV56_DROBS</name>
<dbReference type="PANTHER" id="PTHR28532:SF1">
    <property type="entry name" value="ORAL CANCER OVEREXPRESSED 1"/>
    <property type="match status" value="1"/>
</dbReference>
<keyword evidence="4" id="KW-1185">Reference proteome</keyword>
<dbReference type="STRING" id="30019.A0A0M3QV56"/>
<feature type="domain" description="Essential protein Yae1 N-terminal" evidence="2">
    <location>
        <begin position="26"/>
        <end position="64"/>
    </location>
</feature>
<evidence type="ECO:0000259" key="2">
    <source>
        <dbReference type="Pfam" id="PF09811"/>
    </source>
</evidence>
<dbReference type="Proteomes" id="UP000494163">
    <property type="component" value="Chromosome 2R"/>
</dbReference>
<dbReference type="Pfam" id="PF09811">
    <property type="entry name" value="Yae1_N"/>
    <property type="match status" value="1"/>
</dbReference>
<evidence type="ECO:0000256" key="1">
    <source>
        <dbReference type="ARBA" id="ARBA00038090"/>
    </source>
</evidence>
<dbReference type="AlphaFoldDB" id="A0A0M3QV56"/>
<organism evidence="3 4">
    <name type="scientific">Drosophila busckii</name>
    <name type="common">Fruit fly</name>
    <dbReference type="NCBI Taxonomy" id="30019"/>
    <lineage>
        <taxon>Eukaryota</taxon>
        <taxon>Metazoa</taxon>
        <taxon>Ecdysozoa</taxon>
        <taxon>Arthropoda</taxon>
        <taxon>Hexapoda</taxon>
        <taxon>Insecta</taxon>
        <taxon>Pterygota</taxon>
        <taxon>Neoptera</taxon>
        <taxon>Endopterygota</taxon>
        <taxon>Diptera</taxon>
        <taxon>Brachycera</taxon>
        <taxon>Muscomorpha</taxon>
        <taxon>Ephydroidea</taxon>
        <taxon>Drosophilidae</taxon>
        <taxon>Drosophila</taxon>
    </lineage>
</organism>
<evidence type="ECO:0000313" key="4">
    <source>
        <dbReference type="Proteomes" id="UP000494163"/>
    </source>
</evidence>
<protein>
    <submittedName>
        <fullName evidence="3">CG13175</fullName>
    </submittedName>
</protein>
<dbReference type="InterPro" id="IPR019191">
    <property type="entry name" value="Essential_protein_Yae1_N"/>
</dbReference>
<evidence type="ECO:0000313" key="3">
    <source>
        <dbReference type="EMBL" id="ALC41829.1"/>
    </source>
</evidence>
<sequence length="138" mass="15613">MSSETRDINELFDDIVLTEEKHATRGYEEGIKDGRALGNQEGYQFGYNQGVLLGEELGTIYGQVVAQQQLPHTEKVQRTLQQLRTLIEQFPLDNDPEADIIGAVELIRNTQRRLTAQLGTKKGATTVQESEERKDFSF</sequence>
<gene>
    <name evidence="3" type="ORF">Dbus_chr2Rg1408</name>
</gene>
<dbReference type="OMA" id="YQLGYAQ"/>
<dbReference type="InterPro" id="IPR052436">
    <property type="entry name" value="LTO1_adapter"/>
</dbReference>
<dbReference type="PANTHER" id="PTHR28532">
    <property type="entry name" value="GEO13458P1"/>
    <property type="match status" value="1"/>
</dbReference>
<dbReference type="EMBL" id="CP012524">
    <property type="protein sequence ID" value="ALC41829.1"/>
    <property type="molecule type" value="Genomic_DNA"/>
</dbReference>